<dbReference type="GO" id="GO:0042602">
    <property type="term" value="F:riboflavin reductase (NADPH) activity"/>
    <property type="evidence" value="ECO:0007669"/>
    <property type="project" value="TreeGrafter"/>
</dbReference>
<dbReference type="EMBL" id="SACL01000006">
    <property type="protein sequence ID" value="RVT95448.1"/>
    <property type="molecule type" value="Genomic_DNA"/>
</dbReference>
<proteinExistence type="predicted"/>
<dbReference type="SMART" id="SM00903">
    <property type="entry name" value="Flavin_Reduct"/>
    <property type="match status" value="1"/>
</dbReference>
<evidence type="ECO:0000313" key="3">
    <source>
        <dbReference type="EMBL" id="RVT95448.1"/>
    </source>
</evidence>
<protein>
    <recommendedName>
        <fullName evidence="2">Flavin reductase like domain-containing protein</fullName>
    </recommendedName>
</protein>
<dbReference type="PANTHER" id="PTHR30466">
    <property type="entry name" value="FLAVIN REDUCTASE"/>
    <property type="match status" value="1"/>
</dbReference>
<dbReference type="PANTHER" id="PTHR30466:SF1">
    <property type="entry name" value="FMN REDUCTASE (NADH) RUTF"/>
    <property type="match status" value="1"/>
</dbReference>
<dbReference type="Pfam" id="PF01613">
    <property type="entry name" value="Flavin_Reduct"/>
    <property type="match status" value="1"/>
</dbReference>
<evidence type="ECO:0000259" key="2">
    <source>
        <dbReference type="SMART" id="SM00903"/>
    </source>
</evidence>
<dbReference type="Proteomes" id="UP000282957">
    <property type="component" value="Unassembled WGS sequence"/>
</dbReference>
<dbReference type="InterPro" id="IPR012349">
    <property type="entry name" value="Split_barrel_FMN-bd"/>
</dbReference>
<sequence length="173" mass="18220">MLAAHKAGPDRQEGLSMDKQEFRGGMSRLAAAVNVITTGGAAGRAGFTASAVTSVTDEPPTLLVCMNRNFSGAEAFAANGVLCVNTLGAGQEDISNTFAGRMSGEERFSVGEWETMTTGAPALKEAAVSFDCEIRDVVEQGSHKVLFAEVKAVRLGSDAGGLVYFNRNYHLVR</sequence>
<dbReference type="AlphaFoldDB" id="A0A437MCV6"/>
<dbReference type="InterPro" id="IPR050268">
    <property type="entry name" value="NADH-dep_flavin_reductase"/>
</dbReference>
<keyword evidence="1" id="KW-0560">Oxidoreductase</keyword>
<organism evidence="3 4">
    <name type="scientific">Rhodovarius crocodyli</name>
    <dbReference type="NCBI Taxonomy" id="1979269"/>
    <lineage>
        <taxon>Bacteria</taxon>
        <taxon>Pseudomonadati</taxon>
        <taxon>Pseudomonadota</taxon>
        <taxon>Alphaproteobacteria</taxon>
        <taxon>Acetobacterales</taxon>
        <taxon>Roseomonadaceae</taxon>
        <taxon>Rhodovarius</taxon>
    </lineage>
</organism>
<feature type="domain" description="Flavin reductase like" evidence="2">
    <location>
        <begin position="26"/>
        <end position="171"/>
    </location>
</feature>
<reference evidence="3 4" key="1">
    <citation type="submission" date="2019-01" db="EMBL/GenBank/DDBJ databases">
        <authorList>
            <person name="Chen W.-M."/>
        </authorList>
    </citation>
    <scope>NUCLEOTIDE SEQUENCE [LARGE SCALE GENOMIC DNA]</scope>
    <source>
        <strain evidence="3 4">CCP-6</strain>
    </source>
</reference>
<keyword evidence="4" id="KW-1185">Reference proteome</keyword>
<evidence type="ECO:0000256" key="1">
    <source>
        <dbReference type="ARBA" id="ARBA00023002"/>
    </source>
</evidence>
<dbReference type="InterPro" id="IPR002563">
    <property type="entry name" value="Flavin_Rdtase-like_dom"/>
</dbReference>
<comment type="caution">
    <text evidence="3">The sequence shown here is derived from an EMBL/GenBank/DDBJ whole genome shotgun (WGS) entry which is preliminary data.</text>
</comment>
<evidence type="ECO:0000313" key="4">
    <source>
        <dbReference type="Proteomes" id="UP000282957"/>
    </source>
</evidence>
<accession>A0A437MCV6</accession>
<dbReference type="SUPFAM" id="SSF50475">
    <property type="entry name" value="FMN-binding split barrel"/>
    <property type="match status" value="1"/>
</dbReference>
<dbReference type="Gene3D" id="2.30.110.10">
    <property type="entry name" value="Electron Transport, Fmn-binding Protein, Chain A"/>
    <property type="match status" value="1"/>
</dbReference>
<gene>
    <name evidence="3" type="ORF">EOD42_17880</name>
</gene>
<dbReference type="OrthoDB" id="9789254at2"/>
<dbReference type="GO" id="GO:0006208">
    <property type="term" value="P:pyrimidine nucleobase catabolic process"/>
    <property type="evidence" value="ECO:0007669"/>
    <property type="project" value="TreeGrafter"/>
</dbReference>
<name>A0A437MCV6_9PROT</name>
<dbReference type="GO" id="GO:0010181">
    <property type="term" value="F:FMN binding"/>
    <property type="evidence" value="ECO:0007669"/>
    <property type="project" value="InterPro"/>
</dbReference>